<name>A0A1H2AAU6_9ACTN</name>
<dbReference type="Gene3D" id="1.20.1250.20">
    <property type="entry name" value="MFS general substrate transporter like domains"/>
    <property type="match status" value="1"/>
</dbReference>
<feature type="transmembrane region" description="Helical" evidence="6">
    <location>
        <begin position="322"/>
        <end position="342"/>
    </location>
</feature>
<proteinExistence type="predicted"/>
<dbReference type="GO" id="GO:0005886">
    <property type="term" value="C:plasma membrane"/>
    <property type="evidence" value="ECO:0007669"/>
    <property type="project" value="UniProtKB-SubCell"/>
</dbReference>
<feature type="transmembrane region" description="Helical" evidence="6">
    <location>
        <begin position="160"/>
        <end position="180"/>
    </location>
</feature>
<protein>
    <submittedName>
        <fullName evidence="8">MFS transporter, UMF1 family</fullName>
    </submittedName>
</protein>
<feature type="transmembrane region" description="Helical" evidence="6">
    <location>
        <begin position="269"/>
        <end position="286"/>
    </location>
</feature>
<dbReference type="AlphaFoldDB" id="A0A1H2AAU6"/>
<evidence type="ECO:0000256" key="6">
    <source>
        <dbReference type="SAM" id="Phobius"/>
    </source>
</evidence>
<evidence type="ECO:0000259" key="7">
    <source>
        <dbReference type="PROSITE" id="PS50850"/>
    </source>
</evidence>
<dbReference type="OrthoDB" id="9768783at2"/>
<dbReference type="InterPro" id="IPR036259">
    <property type="entry name" value="MFS_trans_sf"/>
</dbReference>
<dbReference type="GO" id="GO:0022857">
    <property type="term" value="F:transmembrane transporter activity"/>
    <property type="evidence" value="ECO:0007669"/>
    <property type="project" value="InterPro"/>
</dbReference>
<feature type="domain" description="Major facilitator superfamily (MFS) profile" evidence="7">
    <location>
        <begin position="255"/>
        <end position="457"/>
    </location>
</feature>
<keyword evidence="4 6" id="KW-1133">Transmembrane helix</keyword>
<dbReference type="PROSITE" id="PS50850">
    <property type="entry name" value="MFS"/>
    <property type="match status" value="1"/>
</dbReference>
<evidence type="ECO:0000256" key="5">
    <source>
        <dbReference type="ARBA" id="ARBA00023136"/>
    </source>
</evidence>
<sequence length="457" mass="48141">MSSGQLEPTDRAPAKRRTVLAWALWDWGSAAQNAVITTFVFGPYIVQGVVGDARPGGLTGNTWVGISTAVAGVFIALIAPISGKRADAGGHRRRNLAVWSGLMLLTMIGLFWVKNEPSYLWLGLLLLAAGNVFSEFAAVSYNSMLPQVSTKATIGRVSGFGWAMGYFGGIFLLLICYVGFISPDVGWFGAGDEGGLRYRAIALMAAAWFGIFALPVLFAVPEAPAAGGVKAGRGIIDSYRQLIRDIVALFKADRHAVYFLLASALYRDGLAAVFSFGAILAVSVYGMASGTVLIFGVVANVAAALGAVAMGRVEDRIGPKRVVLISLAGLVLMACTLLVVALLQPPNITTLFWIFALLMVLWVGPAQASSRSYLARIAPPDREGELFGLYATTGRAASFLAPTLFAVFSGLFGDRIGIVGIILVLVGGAVALLPVRPPRSAPDTDRATGSGHDLQQT</sequence>
<comment type="subcellular location">
    <subcellularLocation>
        <location evidence="1">Cell membrane</location>
        <topology evidence="1">Multi-pass membrane protein</topology>
    </subcellularLocation>
</comment>
<reference evidence="8 9" key="1">
    <citation type="submission" date="2016-10" db="EMBL/GenBank/DDBJ databases">
        <authorList>
            <person name="de Groot N.N."/>
        </authorList>
    </citation>
    <scope>NUCLEOTIDE SEQUENCE [LARGE SCALE GENOMIC DNA]</scope>
    <source>
        <strain evidence="8 9">DSM 21800</strain>
    </source>
</reference>
<dbReference type="RefSeq" id="WP_091533338.1">
    <property type="nucleotide sequence ID" value="NZ_LT629772.1"/>
</dbReference>
<feature type="transmembrane region" description="Helical" evidence="6">
    <location>
        <begin position="200"/>
        <end position="220"/>
    </location>
</feature>
<feature type="transmembrane region" description="Helical" evidence="6">
    <location>
        <begin position="348"/>
        <end position="366"/>
    </location>
</feature>
<keyword evidence="3 6" id="KW-0812">Transmembrane</keyword>
<dbReference type="InterPro" id="IPR020846">
    <property type="entry name" value="MFS_dom"/>
</dbReference>
<feature type="transmembrane region" description="Helical" evidence="6">
    <location>
        <begin position="387"/>
        <end position="410"/>
    </location>
</feature>
<feature type="transmembrane region" description="Helical" evidence="6">
    <location>
        <begin position="95"/>
        <end position="113"/>
    </location>
</feature>
<evidence type="ECO:0000313" key="9">
    <source>
        <dbReference type="Proteomes" id="UP000199103"/>
    </source>
</evidence>
<dbReference type="Proteomes" id="UP000199103">
    <property type="component" value="Chromosome I"/>
</dbReference>
<dbReference type="EMBL" id="LT629772">
    <property type="protein sequence ID" value="SDT42862.1"/>
    <property type="molecule type" value="Genomic_DNA"/>
</dbReference>
<dbReference type="STRING" id="630515.SAMN04489812_5786"/>
<dbReference type="PANTHER" id="PTHR23519:SF1">
    <property type="entry name" value="AUTOPHAGY-RELATED PROTEIN 22"/>
    <property type="match status" value="1"/>
</dbReference>
<evidence type="ECO:0000256" key="2">
    <source>
        <dbReference type="ARBA" id="ARBA00022448"/>
    </source>
</evidence>
<dbReference type="PANTHER" id="PTHR23519">
    <property type="entry name" value="AUTOPHAGY-RELATED PROTEIN 22"/>
    <property type="match status" value="1"/>
</dbReference>
<organism evidence="8 9">
    <name type="scientific">Microlunatus soli</name>
    <dbReference type="NCBI Taxonomy" id="630515"/>
    <lineage>
        <taxon>Bacteria</taxon>
        <taxon>Bacillati</taxon>
        <taxon>Actinomycetota</taxon>
        <taxon>Actinomycetes</taxon>
        <taxon>Propionibacteriales</taxon>
        <taxon>Propionibacteriaceae</taxon>
        <taxon>Microlunatus</taxon>
    </lineage>
</organism>
<dbReference type="InterPro" id="IPR024671">
    <property type="entry name" value="Atg22-like"/>
</dbReference>
<feature type="transmembrane region" description="Helical" evidence="6">
    <location>
        <begin position="62"/>
        <end position="83"/>
    </location>
</feature>
<feature type="transmembrane region" description="Helical" evidence="6">
    <location>
        <begin position="119"/>
        <end position="139"/>
    </location>
</feature>
<evidence type="ECO:0000256" key="3">
    <source>
        <dbReference type="ARBA" id="ARBA00022692"/>
    </source>
</evidence>
<keyword evidence="9" id="KW-1185">Reference proteome</keyword>
<evidence type="ECO:0000313" key="8">
    <source>
        <dbReference type="EMBL" id="SDT42862.1"/>
    </source>
</evidence>
<feature type="transmembrane region" description="Helical" evidence="6">
    <location>
        <begin position="20"/>
        <end position="42"/>
    </location>
</feature>
<dbReference type="Pfam" id="PF11700">
    <property type="entry name" value="ATG22"/>
    <property type="match status" value="1"/>
</dbReference>
<evidence type="ECO:0000256" key="1">
    <source>
        <dbReference type="ARBA" id="ARBA00004651"/>
    </source>
</evidence>
<keyword evidence="2" id="KW-0813">Transport</keyword>
<evidence type="ECO:0000256" key="4">
    <source>
        <dbReference type="ARBA" id="ARBA00022989"/>
    </source>
</evidence>
<feature type="transmembrane region" description="Helical" evidence="6">
    <location>
        <begin position="416"/>
        <end position="435"/>
    </location>
</feature>
<feature type="transmembrane region" description="Helical" evidence="6">
    <location>
        <begin position="292"/>
        <end position="310"/>
    </location>
</feature>
<keyword evidence="5 6" id="KW-0472">Membrane</keyword>
<dbReference type="SUPFAM" id="SSF103473">
    <property type="entry name" value="MFS general substrate transporter"/>
    <property type="match status" value="1"/>
</dbReference>
<accession>A0A1H2AAU6</accession>
<dbReference type="InterPro" id="IPR050495">
    <property type="entry name" value="ATG22/LtaA_families"/>
</dbReference>
<gene>
    <name evidence="8" type="ORF">SAMN04489812_5786</name>
</gene>